<dbReference type="AlphaFoldDB" id="A0A0G0PRF6"/>
<dbReference type="Proteomes" id="UP000034706">
    <property type="component" value="Unassembled WGS sequence"/>
</dbReference>
<accession>A0A0G0PRF6</accession>
<evidence type="ECO:0000313" key="2">
    <source>
        <dbReference type="Proteomes" id="UP000034706"/>
    </source>
</evidence>
<gene>
    <name evidence="1" type="ORF">UT16_C0010G0009</name>
</gene>
<evidence type="ECO:0000313" key="1">
    <source>
        <dbReference type="EMBL" id="KKQ91956.1"/>
    </source>
</evidence>
<dbReference type="GO" id="GO:0006355">
    <property type="term" value="P:regulation of DNA-templated transcription"/>
    <property type="evidence" value="ECO:0007669"/>
    <property type="project" value="InterPro"/>
</dbReference>
<sequence length="90" mass="10328">MKTLINIKADVDVKKRAQKIAKDLGIPLSTIINAYLKQLGREQRINFVVPLRPNKETAKLLRRASKDYSEKKNISHAFSTVKEMDIYLNS</sequence>
<protein>
    <recommendedName>
        <fullName evidence="3">Addiction module antitoxin, RelB/DinJ family</fullName>
    </recommendedName>
</protein>
<dbReference type="Pfam" id="PF04221">
    <property type="entry name" value="RelB"/>
    <property type="match status" value="1"/>
</dbReference>
<evidence type="ECO:0008006" key="3">
    <source>
        <dbReference type="Google" id="ProtNLM"/>
    </source>
</evidence>
<dbReference type="InterPro" id="IPR013321">
    <property type="entry name" value="Arc_rbn_hlx_hlx"/>
</dbReference>
<organism evidence="1 2">
    <name type="scientific">Candidatus Azambacteria bacterium GW2011_GWA2_39_10</name>
    <dbReference type="NCBI Taxonomy" id="1618611"/>
    <lineage>
        <taxon>Bacteria</taxon>
        <taxon>Candidatus Azamiibacteriota</taxon>
    </lineage>
</organism>
<proteinExistence type="predicted"/>
<dbReference type="InterPro" id="IPR007337">
    <property type="entry name" value="RelB/DinJ"/>
</dbReference>
<reference evidence="1" key="1">
    <citation type="journal article" date="2015" name="Nature">
        <title>rRNA introns, odd ribosomes, and small enigmatic genomes across a large radiation of phyla.</title>
        <authorList>
            <person name="Brown C.T."/>
            <person name="Hug L.A."/>
            <person name="Thomas B.C."/>
            <person name="Sharon I."/>
            <person name="Castelle C.J."/>
            <person name="Singh A."/>
            <person name="Wilkins M.J."/>
            <person name="Williams K.H."/>
            <person name="Banfield J.F."/>
        </authorList>
    </citation>
    <scope>NUCLEOTIDE SEQUENCE [LARGE SCALE GENOMIC DNA]</scope>
</reference>
<name>A0A0G0PRF6_9BACT</name>
<dbReference type="EMBL" id="LBVT01000010">
    <property type="protein sequence ID" value="KKQ91956.1"/>
    <property type="molecule type" value="Genomic_DNA"/>
</dbReference>
<comment type="caution">
    <text evidence="1">The sequence shown here is derived from an EMBL/GenBank/DDBJ whole genome shotgun (WGS) entry which is preliminary data.</text>
</comment>
<dbReference type="Gene3D" id="1.10.1220.10">
    <property type="entry name" value="Met repressor-like"/>
    <property type="match status" value="1"/>
</dbReference>